<name>A0A4U7AZW8_9PEZI</name>
<accession>A0A4U7AZW8</accession>
<evidence type="ECO:0000313" key="3">
    <source>
        <dbReference type="EMBL" id="TKX24358.1"/>
    </source>
</evidence>
<evidence type="ECO:0000256" key="2">
    <source>
        <dbReference type="SAM" id="Phobius"/>
    </source>
</evidence>
<sequence>MDRHAVKRGTQARNGPVQTWLSGESKEQEETARSMGHCPYRELGSFNVFRFGRKDVVAEGARKSPDKRYVVLGNGLDFGAIFNFWVMAQPW</sequence>
<evidence type="ECO:0000256" key="1">
    <source>
        <dbReference type="SAM" id="MobiDB-lite"/>
    </source>
</evidence>
<dbReference type="Proteomes" id="UP000308133">
    <property type="component" value="Unassembled WGS sequence"/>
</dbReference>
<dbReference type="EMBL" id="PTQR01000042">
    <property type="protein sequence ID" value="TKX24358.1"/>
    <property type="molecule type" value="Genomic_DNA"/>
</dbReference>
<proteinExistence type="predicted"/>
<keyword evidence="2" id="KW-0472">Membrane</keyword>
<keyword evidence="2" id="KW-0812">Transmembrane</keyword>
<evidence type="ECO:0000313" key="4">
    <source>
        <dbReference type="Proteomes" id="UP000308133"/>
    </source>
</evidence>
<gene>
    <name evidence="3" type="ORF">C1H76_3464</name>
</gene>
<feature type="compositionally biased region" description="Polar residues" evidence="1">
    <location>
        <begin position="11"/>
        <end position="22"/>
    </location>
</feature>
<reference evidence="3 4" key="1">
    <citation type="submission" date="2018-02" db="EMBL/GenBank/DDBJ databases">
        <title>Draft genome sequences of Elsinoe sp., causing black scab on jojoba.</title>
        <authorList>
            <person name="Stodart B."/>
            <person name="Jeffress S."/>
            <person name="Ash G."/>
            <person name="Arun Chinnappa K."/>
        </authorList>
    </citation>
    <scope>NUCLEOTIDE SEQUENCE [LARGE SCALE GENOMIC DNA]</scope>
    <source>
        <strain evidence="3 4">Hillstone_2</strain>
    </source>
</reference>
<keyword evidence="2" id="KW-1133">Transmembrane helix</keyword>
<protein>
    <submittedName>
        <fullName evidence="3">Uncharacterized protein</fullName>
    </submittedName>
</protein>
<dbReference type="AlphaFoldDB" id="A0A4U7AZW8"/>
<organism evidence="3 4">
    <name type="scientific">Elsinoe australis</name>
    <dbReference type="NCBI Taxonomy" id="40998"/>
    <lineage>
        <taxon>Eukaryota</taxon>
        <taxon>Fungi</taxon>
        <taxon>Dikarya</taxon>
        <taxon>Ascomycota</taxon>
        <taxon>Pezizomycotina</taxon>
        <taxon>Dothideomycetes</taxon>
        <taxon>Dothideomycetidae</taxon>
        <taxon>Myriangiales</taxon>
        <taxon>Elsinoaceae</taxon>
        <taxon>Elsinoe</taxon>
    </lineage>
</organism>
<feature type="transmembrane region" description="Helical" evidence="2">
    <location>
        <begin position="69"/>
        <end position="88"/>
    </location>
</feature>
<comment type="caution">
    <text evidence="3">The sequence shown here is derived from an EMBL/GenBank/DDBJ whole genome shotgun (WGS) entry which is preliminary data.</text>
</comment>
<feature type="region of interest" description="Disordered" evidence="1">
    <location>
        <begin position="1"/>
        <end position="35"/>
    </location>
</feature>